<evidence type="ECO:0000313" key="14">
    <source>
        <dbReference type="EMBL" id="ADO60404.1"/>
    </source>
</evidence>
<dbReference type="InterPro" id="IPR001421">
    <property type="entry name" value="ATP8_metazoa"/>
</dbReference>
<evidence type="ECO:0000256" key="2">
    <source>
        <dbReference type="ARBA" id="ARBA00008892"/>
    </source>
</evidence>
<feature type="transmembrane region" description="Helical" evidence="13">
    <location>
        <begin position="6"/>
        <end position="29"/>
    </location>
</feature>
<evidence type="ECO:0000256" key="1">
    <source>
        <dbReference type="ARBA" id="ARBA00004304"/>
    </source>
</evidence>
<comment type="similarity">
    <text evidence="2 12">Belongs to the ATPase protein 8 family.</text>
</comment>
<keyword evidence="7 12" id="KW-0375">Hydrogen ion transport</keyword>
<evidence type="ECO:0000256" key="3">
    <source>
        <dbReference type="ARBA" id="ARBA00011291"/>
    </source>
</evidence>
<comment type="subcellular location">
    <subcellularLocation>
        <location evidence="1 12">Mitochondrion membrane</location>
        <topology evidence="1 12">Single-pass membrane protein</topology>
    </subcellularLocation>
</comment>
<sequence length="52" mass="6463">MPQMAPLNWIFLFIMFTTIFLMLNSMNYFSMIYSFKKINNIKKEINEINYKW</sequence>
<dbReference type="GO" id="GO:0045259">
    <property type="term" value="C:proton-transporting ATP synthase complex"/>
    <property type="evidence" value="ECO:0007669"/>
    <property type="project" value="UniProtKB-KW"/>
</dbReference>
<evidence type="ECO:0000256" key="4">
    <source>
        <dbReference type="ARBA" id="ARBA00022448"/>
    </source>
</evidence>
<keyword evidence="6 12" id="KW-0812">Transmembrane</keyword>
<geneLocation type="mitochondrion" evidence="14"/>
<reference evidence="14" key="1">
    <citation type="journal article" date="2010" name="Nucleic Acids Res.">
        <title>Why barcode? High-throughput multiplex sequencing of mitochondrial genomes for molecular systematics.</title>
        <authorList>
            <person name="Timmermans M.J."/>
            <person name="Dodsworth S."/>
            <person name="Culverwell C.L."/>
            <person name="Bocak L."/>
            <person name="Ahrens D."/>
            <person name="Littlewood D.T."/>
            <person name="Pons J."/>
            <person name="Vogler A.P."/>
        </authorList>
    </citation>
    <scope>NUCLEOTIDE SEQUENCE</scope>
</reference>
<keyword evidence="4 12" id="KW-0813">Transport</keyword>
<evidence type="ECO:0000256" key="10">
    <source>
        <dbReference type="ARBA" id="ARBA00023128"/>
    </source>
</evidence>
<comment type="subunit">
    <text evidence="3">F-type ATPases have 2 components, CF(1) - the catalytic core - and CF(0) - the membrane proton channel.</text>
</comment>
<organism evidence="14">
    <name type="scientific">Hydrochus sp. BMNH 840193</name>
    <dbReference type="NCBI Taxonomy" id="904168"/>
    <lineage>
        <taxon>Eukaryota</taxon>
        <taxon>Metazoa</taxon>
        <taxon>Ecdysozoa</taxon>
        <taxon>Arthropoda</taxon>
        <taxon>Hexapoda</taxon>
        <taxon>Insecta</taxon>
        <taxon>Pterygota</taxon>
        <taxon>Neoptera</taxon>
        <taxon>Endopterygota</taxon>
        <taxon>Coleoptera</taxon>
        <taxon>Polyphaga</taxon>
        <taxon>Staphyliniformia</taxon>
        <taxon>Hydrochidae</taxon>
        <taxon>Hydrochus</taxon>
    </lineage>
</organism>
<dbReference type="GO" id="GO:0015986">
    <property type="term" value="P:proton motive force-driven ATP synthesis"/>
    <property type="evidence" value="ECO:0007669"/>
    <property type="project" value="InterPro"/>
</dbReference>
<proteinExistence type="inferred from homology"/>
<evidence type="ECO:0000256" key="5">
    <source>
        <dbReference type="ARBA" id="ARBA00022547"/>
    </source>
</evidence>
<gene>
    <name evidence="14" type="primary">ATP8</name>
</gene>
<evidence type="ECO:0000256" key="13">
    <source>
        <dbReference type="SAM" id="Phobius"/>
    </source>
</evidence>
<evidence type="ECO:0000256" key="8">
    <source>
        <dbReference type="ARBA" id="ARBA00022989"/>
    </source>
</evidence>
<keyword evidence="8 13" id="KW-1133">Transmembrane helix</keyword>
<dbReference type="AlphaFoldDB" id="E3VSW6"/>
<accession>E3VSW6</accession>
<name>E3VSW6_9COLE</name>
<keyword evidence="5 12" id="KW-0138">CF(0)</keyword>
<dbReference type="GO" id="GO:0031966">
    <property type="term" value="C:mitochondrial membrane"/>
    <property type="evidence" value="ECO:0007669"/>
    <property type="project" value="UniProtKB-SubCell"/>
</dbReference>
<evidence type="ECO:0000256" key="6">
    <source>
        <dbReference type="ARBA" id="ARBA00022692"/>
    </source>
</evidence>
<dbReference type="GO" id="GO:0015078">
    <property type="term" value="F:proton transmembrane transporter activity"/>
    <property type="evidence" value="ECO:0007669"/>
    <property type="project" value="InterPro"/>
</dbReference>
<evidence type="ECO:0000256" key="11">
    <source>
        <dbReference type="ARBA" id="ARBA00023136"/>
    </source>
</evidence>
<evidence type="ECO:0000256" key="9">
    <source>
        <dbReference type="ARBA" id="ARBA00023065"/>
    </source>
</evidence>
<dbReference type="EMBL" id="HQ232801">
    <property type="protein sequence ID" value="ADO60404.1"/>
    <property type="molecule type" value="Genomic_DNA"/>
</dbReference>
<keyword evidence="11 13" id="KW-0472">Membrane</keyword>
<keyword evidence="9 12" id="KW-0406">Ion transport</keyword>
<keyword evidence="10 12" id="KW-0496">Mitochondrion</keyword>
<evidence type="ECO:0000256" key="12">
    <source>
        <dbReference type="RuleBase" id="RU003661"/>
    </source>
</evidence>
<protein>
    <recommendedName>
        <fullName evidence="12">ATP synthase complex subunit 8</fullName>
    </recommendedName>
</protein>
<evidence type="ECO:0000256" key="7">
    <source>
        <dbReference type="ARBA" id="ARBA00022781"/>
    </source>
</evidence>
<dbReference type="Pfam" id="PF00895">
    <property type="entry name" value="ATP-synt_8"/>
    <property type="match status" value="1"/>
</dbReference>